<dbReference type="InterPro" id="IPR036291">
    <property type="entry name" value="NAD(P)-bd_dom_sf"/>
</dbReference>
<evidence type="ECO:0000256" key="4">
    <source>
        <dbReference type="RuleBase" id="RU003719"/>
    </source>
</evidence>
<dbReference type="InterPro" id="IPR006139">
    <property type="entry name" value="D-isomer_2_OHA_DH_cat_dom"/>
</dbReference>
<dbReference type="InterPro" id="IPR058205">
    <property type="entry name" value="D-LDH-like"/>
</dbReference>
<evidence type="ECO:0000259" key="6">
    <source>
        <dbReference type="Pfam" id="PF02826"/>
    </source>
</evidence>
<dbReference type="GO" id="GO:0051287">
    <property type="term" value="F:NAD binding"/>
    <property type="evidence" value="ECO:0007669"/>
    <property type="project" value="InterPro"/>
</dbReference>
<evidence type="ECO:0000313" key="7">
    <source>
        <dbReference type="EMBL" id="KHT52552.1"/>
    </source>
</evidence>
<comment type="caution">
    <text evidence="7">The sequence shown here is derived from an EMBL/GenBank/DDBJ whole genome shotgun (WGS) entry which is preliminary data.</text>
</comment>
<dbReference type="Pfam" id="PF02826">
    <property type="entry name" value="2-Hacid_dh_C"/>
    <property type="match status" value="1"/>
</dbReference>
<keyword evidence="2 4" id="KW-0560">Oxidoreductase</keyword>
<evidence type="ECO:0000256" key="3">
    <source>
        <dbReference type="ARBA" id="ARBA00023027"/>
    </source>
</evidence>
<protein>
    <submittedName>
        <fullName evidence="7">2-hydroxyacid dehydrogenase</fullName>
    </submittedName>
</protein>
<dbReference type="AlphaFoldDB" id="A0A0B3Y6I9"/>
<evidence type="ECO:0000313" key="8">
    <source>
        <dbReference type="Proteomes" id="UP000031197"/>
    </source>
</evidence>
<dbReference type="Pfam" id="PF00389">
    <property type="entry name" value="2-Hacid_dh"/>
    <property type="match status" value="1"/>
</dbReference>
<keyword evidence="3" id="KW-0520">NAD</keyword>
<dbReference type="CDD" id="cd12183">
    <property type="entry name" value="LDH_like_2"/>
    <property type="match status" value="1"/>
</dbReference>
<gene>
    <name evidence="7" type="ORF">RJ41_10620</name>
</gene>
<evidence type="ECO:0000256" key="1">
    <source>
        <dbReference type="ARBA" id="ARBA00005854"/>
    </source>
</evidence>
<dbReference type="SUPFAM" id="SSF51735">
    <property type="entry name" value="NAD(P)-binding Rossmann-fold domains"/>
    <property type="match status" value="1"/>
</dbReference>
<dbReference type="OrthoDB" id="9805416at2"/>
<reference evidence="7 8" key="1">
    <citation type="submission" date="2014-12" db="EMBL/GenBank/DDBJ databases">
        <title>Genome sequencing of Alteromonas marina AD001.</title>
        <authorList>
            <person name="Adrian T.G.S."/>
            <person name="Chan K.G."/>
        </authorList>
    </citation>
    <scope>NUCLEOTIDE SEQUENCE [LARGE SCALE GENOMIC DNA]</scope>
    <source>
        <strain evidence="7 8">AD001</strain>
    </source>
</reference>
<dbReference type="PANTHER" id="PTHR43026">
    <property type="entry name" value="2-HYDROXYACID DEHYDROGENASE HOMOLOG 1-RELATED"/>
    <property type="match status" value="1"/>
</dbReference>
<dbReference type="InterPro" id="IPR006140">
    <property type="entry name" value="D-isomer_DH_NAD-bd"/>
</dbReference>
<evidence type="ECO:0000256" key="2">
    <source>
        <dbReference type="ARBA" id="ARBA00023002"/>
    </source>
</evidence>
<comment type="similarity">
    <text evidence="1 4">Belongs to the D-isomer specific 2-hydroxyacid dehydrogenase family.</text>
</comment>
<organism evidence="7 8">
    <name type="scientific">Alteromonas marina</name>
    <dbReference type="NCBI Taxonomy" id="203795"/>
    <lineage>
        <taxon>Bacteria</taxon>
        <taxon>Pseudomonadati</taxon>
        <taxon>Pseudomonadota</taxon>
        <taxon>Gammaproteobacteria</taxon>
        <taxon>Alteromonadales</taxon>
        <taxon>Alteromonadaceae</taxon>
        <taxon>Alteromonas/Salinimonas group</taxon>
        <taxon>Alteromonas</taxon>
    </lineage>
</organism>
<accession>A0A0B3Y6I9</accession>
<name>A0A0B3Y6I9_9ALTE</name>
<dbReference type="PANTHER" id="PTHR43026:SF1">
    <property type="entry name" value="2-HYDROXYACID DEHYDROGENASE HOMOLOG 1-RELATED"/>
    <property type="match status" value="1"/>
</dbReference>
<dbReference type="Gene3D" id="3.40.50.720">
    <property type="entry name" value="NAD(P)-binding Rossmann-like Domain"/>
    <property type="match status" value="2"/>
</dbReference>
<keyword evidence="8" id="KW-1185">Reference proteome</keyword>
<proteinExistence type="inferred from homology"/>
<dbReference type="PROSITE" id="PS00065">
    <property type="entry name" value="D_2_HYDROXYACID_DH_1"/>
    <property type="match status" value="1"/>
</dbReference>
<sequence length="346" mass="38129">MKMLKHEKVHANQSDQQQKHIAFFSTRPYERALYSELLETVSVDNDKPIKVVFFEHPLNASTAASCNGYSDVVVFVNDDINAATINALKRCGVKHIALRCAGFNNVDVKAAKKAGIKVSRVPAYSPETVAEHTLALILTLNRKTHKAYNRVREGNFDLGGLMGFTLHGKTVGVIGTGKIGQAVIRILLGFGCRVLCFDPQPDNDVTASGAHYVTLNELLEKSVIVTLHCPLNEKSHHIINAESIDKMPQGVMLINTSRGGLVDDNAIIKGLKSKKIGYLGLDVYERESELFFHDHSQEIIQDDIFQRLTTFPNVLITGHQGFFTLEALHEIAATTLNNIITGANTL</sequence>
<evidence type="ECO:0000259" key="5">
    <source>
        <dbReference type="Pfam" id="PF00389"/>
    </source>
</evidence>
<dbReference type="InterPro" id="IPR029752">
    <property type="entry name" value="D-isomer_DH_CS1"/>
</dbReference>
<dbReference type="GO" id="GO:0008720">
    <property type="term" value="F:D-lactate dehydrogenase (NAD+) activity"/>
    <property type="evidence" value="ECO:0007669"/>
    <property type="project" value="TreeGrafter"/>
</dbReference>
<dbReference type="PROSITE" id="PS00671">
    <property type="entry name" value="D_2_HYDROXYACID_DH_3"/>
    <property type="match status" value="1"/>
</dbReference>
<dbReference type="SUPFAM" id="SSF52283">
    <property type="entry name" value="Formate/glycerate dehydrogenase catalytic domain-like"/>
    <property type="match status" value="1"/>
</dbReference>
<feature type="domain" description="D-isomer specific 2-hydroxyacid dehydrogenase catalytic" evidence="5">
    <location>
        <begin position="27"/>
        <end position="342"/>
    </location>
</feature>
<feature type="domain" description="D-isomer specific 2-hydroxyacid dehydrogenase NAD-binding" evidence="6">
    <location>
        <begin position="134"/>
        <end position="321"/>
    </location>
</feature>
<dbReference type="InterPro" id="IPR029753">
    <property type="entry name" value="D-isomer_DH_CS"/>
</dbReference>
<dbReference type="EMBL" id="JWLW01000017">
    <property type="protein sequence ID" value="KHT52552.1"/>
    <property type="molecule type" value="Genomic_DNA"/>
</dbReference>
<dbReference type="Proteomes" id="UP000031197">
    <property type="component" value="Unassembled WGS sequence"/>
</dbReference>